<dbReference type="GO" id="GO:0015074">
    <property type="term" value="P:DNA integration"/>
    <property type="evidence" value="ECO:0007669"/>
    <property type="project" value="InterPro"/>
</dbReference>
<sequence>MALSHPYTASDMAQSYMDNVFKLHGFPSTITSDRDSIFVSQFWQDFMSLQGIQVQLSSNYHPQTDGQTEVVNRCLETYLRCMCTNAPHNWTKWLPLAKRWYNTSYRTTTKVTLYEIMYG</sequence>
<dbReference type="AlphaFoldDB" id="A0A151T8R7"/>
<dbReference type="EMBL" id="CM003609">
    <property type="protein sequence ID" value="KYP63442.1"/>
    <property type="molecule type" value="Genomic_DNA"/>
</dbReference>
<dbReference type="PANTHER" id="PTHR37984">
    <property type="entry name" value="PROTEIN CBG26694"/>
    <property type="match status" value="1"/>
</dbReference>
<dbReference type="PROSITE" id="PS50994">
    <property type="entry name" value="INTEGRASE"/>
    <property type="match status" value="1"/>
</dbReference>
<reference evidence="2 3" key="1">
    <citation type="journal article" date="2012" name="Nat. Biotechnol.">
        <title>Draft genome sequence of pigeonpea (Cajanus cajan), an orphan legume crop of resource-poor farmers.</title>
        <authorList>
            <person name="Varshney R.K."/>
            <person name="Chen W."/>
            <person name="Li Y."/>
            <person name="Bharti A.K."/>
            <person name="Saxena R.K."/>
            <person name="Schlueter J.A."/>
            <person name="Donoghue M.T."/>
            <person name="Azam S."/>
            <person name="Fan G."/>
            <person name="Whaley A.M."/>
            <person name="Farmer A.D."/>
            <person name="Sheridan J."/>
            <person name="Iwata A."/>
            <person name="Tuteja R."/>
            <person name="Penmetsa R.V."/>
            <person name="Wu W."/>
            <person name="Upadhyaya H.D."/>
            <person name="Yang S.P."/>
            <person name="Shah T."/>
            <person name="Saxena K.B."/>
            <person name="Michael T."/>
            <person name="McCombie W.R."/>
            <person name="Yang B."/>
            <person name="Zhang G."/>
            <person name="Yang H."/>
            <person name="Wang J."/>
            <person name="Spillane C."/>
            <person name="Cook D.R."/>
            <person name="May G.D."/>
            <person name="Xu X."/>
            <person name="Jackson S.A."/>
        </authorList>
    </citation>
    <scope>NUCLEOTIDE SEQUENCE [LARGE SCALE GENOMIC DNA]</scope>
    <source>
        <strain evidence="3">cv. Asha</strain>
    </source>
</reference>
<evidence type="ECO:0000313" key="2">
    <source>
        <dbReference type="EMBL" id="KYP63442.1"/>
    </source>
</evidence>
<evidence type="ECO:0000313" key="3">
    <source>
        <dbReference type="Proteomes" id="UP000075243"/>
    </source>
</evidence>
<name>A0A151T8R7_CAJCA</name>
<organism evidence="2 3">
    <name type="scientific">Cajanus cajan</name>
    <name type="common">Pigeon pea</name>
    <name type="synonym">Cajanus indicus</name>
    <dbReference type="NCBI Taxonomy" id="3821"/>
    <lineage>
        <taxon>Eukaryota</taxon>
        <taxon>Viridiplantae</taxon>
        <taxon>Streptophyta</taxon>
        <taxon>Embryophyta</taxon>
        <taxon>Tracheophyta</taxon>
        <taxon>Spermatophyta</taxon>
        <taxon>Magnoliopsida</taxon>
        <taxon>eudicotyledons</taxon>
        <taxon>Gunneridae</taxon>
        <taxon>Pentapetalae</taxon>
        <taxon>rosids</taxon>
        <taxon>fabids</taxon>
        <taxon>Fabales</taxon>
        <taxon>Fabaceae</taxon>
        <taxon>Papilionoideae</taxon>
        <taxon>50 kb inversion clade</taxon>
        <taxon>NPAAA clade</taxon>
        <taxon>indigoferoid/millettioid clade</taxon>
        <taxon>Phaseoleae</taxon>
        <taxon>Cajanus</taxon>
    </lineage>
</organism>
<dbReference type="Gene3D" id="3.30.420.10">
    <property type="entry name" value="Ribonuclease H-like superfamily/Ribonuclease H"/>
    <property type="match status" value="1"/>
</dbReference>
<keyword evidence="3" id="KW-1185">Reference proteome</keyword>
<dbReference type="GO" id="GO:0003676">
    <property type="term" value="F:nucleic acid binding"/>
    <property type="evidence" value="ECO:0007669"/>
    <property type="project" value="InterPro"/>
</dbReference>
<dbReference type="InterPro" id="IPR001584">
    <property type="entry name" value="Integrase_cat-core"/>
</dbReference>
<dbReference type="InterPro" id="IPR036397">
    <property type="entry name" value="RNaseH_sf"/>
</dbReference>
<dbReference type="InterPro" id="IPR012337">
    <property type="entry name" value="RNaseH-like_sf"/>
</dbReference>
<gene>
    <name evidence="2" type="ORF">KK1_018011</name>
</gene>
<protein>
    <submittedName>
        <fullName evidence="2">Retrotransposable element Tf2</fullName>
    </submittedName>
</protein>
<dbReference type="SUPFAM" id="SSF53098">
    <property type="entry name" value="Ribonuclease H-like"/>
    <property type="match status" value="1"/>
</dbReference>
<evidence type="ECO:0000259" key="1">
    <source>
        <dbReference type="PROSITE" id="PS50994"/>
    </source>
</evidence>
<feature type="domain" description="Integrase catalytic" evidence="1">
    <location>
        <begin position="1"/>
        <end position="119"/>
    </location>
</feature>
<dbReference type="Proteomes" id="UP000075243">
    <property type="component" value="Chromosome 7"/>
</dbReference>
<dbReference type="InterPro" id="IPR050951">
    <property type="entry name" value="Retrovirus_Pol_polyprotein"/>
</dbReference>
<dbReference type="Gramene" id="C.cajan_17498.t">
    <property type="protein sequence ID" value="C.cajan_17498.t.cds1"/>
    <property type="gene ID" value="C.cajan_17498"/>
</dbReference>
<proteinExistence type="predicted"/>
<dbReference type="PANTHER" id="PTHR37984:SF15">
    <property type="entry name" value="INTEGRASE CATALYTIC DOMAIN-CONTAINING PROTEIN"/>
    <property type="match status" value="1"/>
</dbReference>
<accession>A0A151T8R7</accession>